<evidence type="ECO:0000313" key="3">
    <source>
        <dbReference type="Proteomes" id="UP001206128"/>
    </source>
</evidence>
<gene>
    <name evidence="2" type="ORF">LX83_001758</name>
</gene>
<evidence type="ECO:0000313" key="2">
    <source>
        <dbReference type="EMBL" id="MCP2164909.1"/>
    </source>
</evidence>
<proteinExistence type="predicted"/>
<dbReference type="EMBL" id="JAMTCK010000004">
    <property type="protein sequence ID" value="MCP2164909.1"/>
    <property type="molecule type" value="Genomic_DNA"/>
</dbReference>
<dbReference type="InterPro" id="IPR010982">
    <property type="entry name" value="Lambda_DNA-bd_dom_sf"/>
</dbReference>
<dbReference type="PROSITE" id="PS50943">
    <property type="entry name" value="HTH_CROC1"/>
    <property type="match status" value="1"/>
</dbReference>
<dbReference type="PANTHER" id="PTHR35010:SF2">
    <property type="entry name" value="BLL4672 PROTEIN"/>
    <property type="match status" value="1"/>
</dbReference>
<comment type="caution">
    <text evidence="2">The sequence shown here is derived from an EMBL/GenBank/DDBJ whole genome shotgun (WGS) entry which is preliminary data.</text>
</comment>
<organism evidence="2 3">
    <name type="scientific">Goodfellowiella coeruleoviolacea</name>
    <dbReference type="NCBI Taxonomy" id="334858"/>
    <lineage>
        <taxon>Bacteria</taxon>
        <taxon>Bacillati</taxon>
        <taxon>Actinomycetota</taxon>
        <taxon>Actinomycetes</taxon>
        <taxon>Pseudonocardiales</taxon>
        <taxon>Pseudonocardiaceae</taxon>
        <taxon>Goodfellowiella</taxon>
    </lineage>
</organism>
<dbReference type="InterPro" id="IPR041413">
    <property type="entry name" value="MLTR_LBD"/>
</dbReference>
<dbReference type="Gene3D" id="1.10.260.40">
    <property type="entry name" value="lambda repressor-like DNA-binding domains"/>
    <property type="match status" value="1"/>
</dbReference>
<dbReference type="Gene3D" id="3.30.450.180">
    <property type="match status" value="1"/>
</dbReference>
<sequence>MADGSELGKFLQSRRARISPEQLGLVGGPRRRVRGLRREEVAQFAGISVEYYVRLEQGRATRPSDEVLDAIARALHLTEVEQAHLRDLARLRSRRREPARARTTTTHTRVRPELAHLLAAMDQQVPALVINFRMDVLAWNRLATQLFFDFDASPPARRNLARFAFLDPASQQVFLDWPEVARATVGALRLAAGRHPEDAGLAALLGELSVHSGQFGRLWAGRDVKQRTHGVKRFANPLVGELSLHYENFELPGESGQRLITFTAPPDSPAHNALRLLALWTLPSAPADSQPTA</sequence>
<dbReference type="Pfam" id="PF17765">
    <property type="entry name" value="MLTR_LBD"/>
    <property type="match status" value="1"/>
</dbReference>
<dbReference type="GO" id="GO:0003677">
    <property type="term" value="F:DNA binding"/>
    <property type="evidence" value="ECO:0007669"/>
    <property type="project" value="InterPro"/>
</dbReference>
<name>A0AAE3GCZ0_9PSEU</name>
<dbReference type="AlphaFoldDB" id="A0AAE3GCZ0"/>
<dbReference type="SUPFAM" id="SSF47413">
    <property type="entry name" value="lambda repressor-like DNA-binding domains"/>
    <property type="match status" value="1"/>
</dbReference>
<dbReference type="Pfam" id="PF13560">
    <property type="entry name" value="HTH_31"/>
    <property type="match status" value="1"/>
</dbReference>
<feature type="domain" description="HTH cro/C1-type" evidence="1">
    <location>
        <begin position="31"/>
        <end position="82"/>
    </location>
</feature>
<dbReference type="Proteomes" id="UP001206128">
    <property type="component" value="Unassembled WGS sequence"/>
</dbReference>
<protein>
    <submittedName>
        <fullName evidence="2">Helix-turn-helix domain-containing protein</fullName>
    </submittedName>
</protein>
<reference evidence="2" key="1">
    <citation type="submission" date="2022-06" db="EMBL/GenBank/DDBJ databases">
        <title>Genomic Encyclopedia of Archaeal and Bacterial Type Strains, Phase II (KMG-II): from individual species to whole genera.</title>
        <authorList>
            <person name="Goeker M."/>
        </authorList>
    </citation>
    <scope>NUCLEOTIDE SEQUENCE</scope>
    <source>
        <strain evidence="2">DSM 43935</strain>
    </source>
</reference>
<dbReference type="RefSeq" id="WP_253769206.1">
    <property type="nucleotide sequence ID" value="NZ_JAMTCK010000004.1"/>
</dbReference>
<dbReference type="InterPro" id="IPR001387">
    <property type="entry name" value="Cro/C1-type_HTH"/>
</dbReference>
<evidence type="ECO:0000259" key="1">
    <source>
        <dbReference type="PROSITE" id="PS50943"/>
    </source>
</evidence>
<accession>A0AAE3GCZ0</accession>
<dbReference type="PANTHER" id="PTHR35010">
    <property type="entry name" value="BLL4672 PROTEIN-RELATED"/>
    <property type="match status" value="1"/>
</dbReference>
<dbReference type="SMART" id="SM00530">
    <property type="entry name" value="HTH_XRE"/>
    <property type="match status" value="1"/>
</dbReference>
<dbReference type="CDD" id="cd00093">
    <property type="entry name" value="HTH_XRE"/>
    <property type="match status" value="1"/>
</dbReference>
<keyword evidence="3" id="KW-1185">Reference proteome</keyword>